<evidence type="ECO:0000259" key="4">
    <source>
        <dbReference type="PROSITE" id="PS50893"/>
    </source>
</evidence>
<feature type="domain" description="ABC transporter" evidence="4">
    <location>
        <begin position="2"/>
        <end position="227"/>
    </location>
</feature>
<name>A0A084JHG8_9CLOT</name>
<dbReference type="SUPFAM" id="SSF52540">
    <property type="entry name" value="P-loop containing nucleoside triphosphate hydrolases"/>
    <property type="match status" value="1"/>
</dbReference>
<dbReference type="GO" id="GO:0005524">
    <property type="term" value="F:ATP binding"/>
    <property type="evidence" value="ECO:0007669"/>
    <property type="project" value="UniProtKB-KW"/>
</dbReference>
<keyword evidence="6" id="KW-1185">Reference proteome</keyword>
<proteinExistence type="predicted"/>
<dbReference type="Proteomes" id="UP000028542">
    <property type="component" value="Unassembled WGS sequence"/>
</dbReference>
<dbReference type="PROSITE" id="PS50893">
    <property type="entry name" value="ABC_TRANSPORTER_2"/>
    <property type="match status" value="1"/>
</dbReference>
<keyword evidence="1" id="KW-0813">Transport</keyword>
<dbReference type="eggNOG" id="COG1131">
    <property type="taxonomic scope" value="Bacteria"/>
</dbReference>
<dbReference type="PROSITE" id="PS00211">
    <property type="entry name" value="ABC_TRANSPORTER_1"/>
    <property type="match status" value="1"/>
</dbReference>
<dbReference type="STRING" id="318464.IO99_03095"/>
<dbReference type="EMBL" id="JPMD01000003">
    <property type="protein sequence ID" value="KEZ88402.1"/>
    <property type="molecule type" value="Genomic_DNA"/>
</dbReference>
<dbReference type="PANTHER" id="PTHR42939">
    <property type="entry name" value="ABC TRANSPORTER ATP-BINDING PROTEIN ALBC-RELATED"/>
    <property type="match status" value="1"/>
</dbReference>
<dbReference type="Gene3D" id="3.40.50.300">
    <property type="entry name" value="P-loop containing nucleotide triphosphate hydrolases"/>
    <property type="match status" value="1"/>
</dbReference>
<dbReference type="AlphaFoldDB" id="A0A084JHG8"/>
<dbReference type="GO" id="GO:0016887">
    <property type="term" value="F:ATP hydrolysis activity"/>
    <property type="evidence" value="ECO:0007669"/>
    <property type="project" value="InterPro"/>
</dbReference>
<keyword evidence="3 5" id="KW-0067">ATP-binding</keyword>
<dbReference type="CDD" id="cd03230">
    <property type="entry name" value="ABC_DR_subfamily_A"/>
    <property type="match status" value="1"/>
</dbReference>
<dbReference type="InterPro" id="IPR027417">
    <property type="entry name" value="P-loop_NTPase"/>
</dbReference>
<gene>
    <name evidence="5" type="ORF">IO99_03095</name>
</gene>
<accession>A0A084JHG8</accession>
<dbReference type="Pfam" id="PF00005">
    <property type="entry name" value="ABC_tran"/>
    <property type="match status" value="1"/>
</dbReference>
<evidence type="ECO:0000256" key="1">
    <source>
        <dbReference type="ARBA" id="ARBA00022448"/>
    </source>
</evidence>
<dbReference type="InterPro" id="IPR003593">
    <property type="entry name" value="AAA+_ATPase"/>
</dbReference>
<evidence type="ECO:0000256" key="3">
    <source>
        <dbReference type="ARBA" id="ARBA00022840"/>
    </source>
</evidence>
<evidence type="ECO:0000256" key="2">
    <source>
        <dbReference type="ARBA" id="ARBA00022741"/>
    </source>
</evidence>
<dbReference type="SMART" id="SM00382">
    <property type="entry name" value="AAA"/>
    <property type="match status" value="1"/>
</dbReference>
<comment type="caution">
    <text evidence="5">The sequence shown here is derived from an EMBL/GenBank/DDBJ whole genome shotgun (WGS) entry which is preliminary data.</text>
</comment>
<dbReference type="PANTHER" id="PTHR42939:SF1">
    <property type="entry name" value="ABC TRANSPORTER ATP-BINDING PROTEIN ALBC-RELATED"/>
    <property type="match status" value="1"/>
</dbReference>
<dbReference type="InterPro" id="IPR051782">
    <property type="entry name" value="ABC_Transporter_VariousFunc"/>
</dbReference>
<dbReference type="RefSeq" id="WP_035130014.1">
    <property type="nucleotide sequence ID" value="NZ_JPMD01000003.1"/>
</dbReference>
<keyword evidence="2" id="KW-0547">Nucleotide-binding</keyword>
<protein>
    <submittedName>
        <fullName evidence="5">ABC transporter ATP-binding protein</fullName>
    </submittedName>
</protein>
<dbReference type="InterPro" id="IPR003439">
    <property type="entry name" value="ABC_transporter-like_ATP-bd"/>
</dbReference>
<reference evidence="5 6" key="1">
    <citation type="submission" date="2014-07" db="EMBL/GenBank/DDBJ databases">
        <title>Draft genome of Clostridium sulfidigenes 113A isolated from sediments associated with methane hydrate from Krishna Godavari basin.</title>
        <authorList>
            <person name="Honkalas V.S."/>
            <person name="Dabir A.P."/>
            <person name="Arora P."/>
            <person name="Dhakephalkar P.K."/>
        </authorList>
    </citation>
    <scope>NUCLEOTIDE SEQUENCE [LARGE SCALE GENOMIC DNA]</scope>
    <source>
        <strain evidence="5 6">113A</strain>
    </source>
</reference>
<organism evidence="5 6">
    <name type="scientific">Clostridium sulfidigenes</name>
    <dbReference type="NCBI Taxonomy" id="318464"/>
    <lineage>
        <taxon>Bacteria</taxon>
        <taxon>Bacillati</taxon>
        <taxon>Bacillota</taxon>
        <taxon>Clostridia</taxon>
        <taxon>Eubacteriales</taxon>
        <taxon>Clostridiaceae</taxon>
        <taxon>Clostridium</taxon>
    </lineage>
</organism>
<sequence>MLVINNVTKKYGKFVANDNISFQVGDGEIAVLLGPNGAGKSTIIKCICGLLRFQGNISIEGFDNKSVEAKRIIGYIPEVPVLYDMLTVEEHLEFIARGYNLTDWREYAEKLLRIFELDDKKQKFGKELSKGMQQKVSICCALLPKPKVIIFDEPLVGLDPHGIKALKELIMELKNQGAAMIISTHMIDSVKEFWDVAHIMMNGKIAATRVKEDAEKSNEGLEELFFHITEGKGDQ</sequence>
<dbReference type="InterPro" id="IPR017871">
    <property type="entry name" value="ABC_transporter-like_CS"/>
</dbReference>
<evidence type="ECO:0000313" key="6">
    <source>
        <dbReference type="Proteomes" id="UP000028542"/>
    </source>
</evidence>
<evidence type="ECO:0000313" key="5">
    <source>
        <dbReference type="EMBL" id="KEZ88402.1"/>
    </source>
</evidence>